<reference evidence="2 3" key="1">
    <citation type="submission" date="2019-02" db="EMBL/GenBank/DDBJ databases">
        <title>Deep-cultivation of Planctomycetes and their phenomic and genomic characterization uncovers novel biology.</title>
        <authorList>
            <person name="Wiegand S."/>
            <person name="Jogler M."/>
            <person name="Boedeker C."/>
            <person name="Pinto D."/>
            <person name="Vollmers J."/>
            <person name="Rivas-Marin E."/>
            <person name="Kohn T."/>
            <person name="Peeters S.H."/>
            <person name="Heuer A."/>
            <person name="Rast P."/>
            <person name="Oberbeckmann S."/>
            <person name="Bunk B."/>
            <person name="Jeske O."/>
            <person name="Meyerdierks A."/>
            <person name="Storesund J.E."/>
            <person name="Kallscheuer N."/>
            <person name="Luecker S."/>
            <person name="Lage O.M."/>
            <person name="Pohl T."/>
            <person name="Merkel B.J."/>
            <person name="Hornburger P."/>
            <person name="Mueller R.-W."/>
            <person name="Bruemmer F."/>
            <person name="Labrenz M."/>
            <person name="Spormann A.M."/>
            <person name="Op den Camp H."/>
            <person name="Overmann J."/>
            <person name="Amann R."/>
            <person name="Jetten M.S.M."/>
            <person name="Mascher T."/>
            <person name="Medema M.H."/>
            <person name="Devos D.P."/>
            <person name="Kaster A.-K."/>
            <person name="Ovreas L."/>
            <person name="Rohde M."/>
            <person name="Galperin M.Y."/>
            <person name="Jogler C."/>
        </authorList>
    </citation>
    <scope>NUCLEOTIDE SEQUENCE [LARGE SCALE GENOMIC DNA]</scope>
    <source>
        <strain evidence="2 3">K22_7</strain>
    </source>
</reference>
<dbReference type="EMBL" id="CP036525">
    <property type="protein sequence ID" value="QDT06873.1"/>
    <property type="molecule type" value="Genomic_DNA"/>
</dbReference>
<evidence type="ECO:0000256" key="1">
    <source>
        <dbReference type="SAM" id="SignalP"/>
    </source>
</evidence>
<dbReference type="KEGG" id="rlc:K227x_52950"/>
<evidence type="ECO:0008006" key="4">
    <source>
        <dbReference type="Google" id="ProtNLM"/>
    </source>
</evidence>
<proteinExistence type="predicted"/>
<protein>
    <recommendedName>
        <fullName evidence="4">YHS domain protein</fullName>
    </recommendedName>
</protein>
<keyword evidence="1" id="KW-0732">Signal</keyword>
<evidence type="ECO:0000313" key="3">
    <source>
        <dbReference type="Proteomes" id="UP000318538"/>
    </source>
</evidence>
<dbReference type="OrthoDB" id="285960at2"/>
<accession>A0A517NIJ8</accession>
<evidence type="ECO:0000313" key="2">
    <source>
        <dbReference type="EMBL" id="QDT06873.1"/>
    </source>
</evidence>
<dbReference type="Proteomes" id="UP000318538">
    <property type="component" value="Chromosome"/>
</dbReference>
<dbReference type="PROSITE" id="PS51257">
    <property type="entry name" value="PROKAR_LIPOPROTEIN"/>
    <property type="match status" value="1"/>
</dbReference>
<organism evidence="2 3">
    <name type="scientific">Rubripirellula lacrimiformis</name>
    <dbReference type="NCBI Taxonomy" id="1930273"/>
    <lineage>
        <taxon>Bacteria</taxon>
        <taxon>Pseudomonadati</taxon>
        <taxon>Planctomycetota</taxon>
        <taxon>Planctomycetia</taxon>
        <taxon>Pirellulales</taxon>
        <taxon>Pirellulaceae</taxon>
        <taxon>Rubripirellula</taxon>
    </lineage>
</organism>
<name>A0A517NIJ8_9BACT</name>
<feature type="signal peptide" evidence="1">
    <location>
        <begin position="1"/>
        <end position="19"/>
    </location>
</feature>
<dbReference type="RefSeq" id="WP_145174111.1">
    <property type="nucleotide sequence ID" value="NZ_CP036525.1"/>
</dbReference>
<dbReference type="AlphaFoldDB" id="A0A517NIJ8"/>
<gene>
    <name evidence="2" type="ORF">K227x_52950</name>
</gene>
<feature type="chain" id="PRO_5021705176" description="YHS domain protein" evidence="1">
    <location>
        <begin position="20"/>
        <end position="108"/>
    </location>
</feature>
<sequence length="108" mass="11367" precursor="true">MTRNLFLLLAMALPLTMGCGDSGENAASPEVPAATLASLKQADLLDGKEDHVISKCYVCSLGMDGKPEFAVEQYGYTAHLCSEGCKSHFEDSADEVIASTTIPVPAAE</sequence>
<keyword evidence="3" id="KW-1185">Reference proteome</keyword>